<comment type="catalytic activity">
    <reaction evidence="8 9">
        <text>alpha-D-glucose 6-phosphate = beta-D-fructose 6-phosphate</text>
        <dbReference type="Rhea" id="RHEA:11816"/>
        <dbReference type="ChEBI" id="CHEBI:57634"/>
        <dbReference type="ChEBI" id="CHEBI:58225"/>
        <dbReference type="EC" id="5.3.1.9"/>
    </reaction>
</comment>
<evidence type="ECO:0000256" key="4">
    <source>
        <dbReference type="ARBA" id="ARBA00018388"/>
    </source>
</evidence>
<evidence type="ECO:0000256" key="1">
    <source>
        <dbReference type="ARBA" id="ARBA00004926"/>
    </source>
</evidence>
<protein>
    <recommendedName>
        <fullName evidence="4 9">Glucose-6-phosphate isomerase</fullName>
        <ecNumber evidence="3 9">5.3.1.9</ecNumber>
    </recommendedName>
</protein>
<comment type="pathway">
    <text evidence="1 9">Carbohydrate degradation; glycolysis; D-glyceraldehyde 3-phosphate and glycerone phosphate from D-glucose: step 2/4.</text>
</comment>
<evidence type="ECO:0000256" key="7">
    <source>
        <dbReference type="ARBA" id="ARBA00023235"/>
    </source>
</evidence>
<comment type="similarity">
    <text evidence="2 9">Belongs to the GPI family.</text>
</comment>
<dbReference type="EC" id="5.3.1.9" evidence="3 9"/>
<reference evidence="10 11" key="1">
    <citation type="submission" date="2023-08" db="EMBL/GenBank/DDBJ databases">
        <title>A Necator americanus chromosomal reference genome.</title>
        <authorList>
            <person name="Ilik V."/>
            <person name="Petrzelkova K.J."/>
            <person name="Pardy F."/>
            <person name="Fuh T."/>
            <person name="Niatou-Singa F.S."/>
            <person name="Gouil Q."/>
            <person name="Baker L."/>
            <person name="Ritchie M.E."/>
            <person name="Jex A.R."/>
            <person name="Gazzola D."/>
            <person name="Li H."/>
            <person name="Toshio Fujiwara R."/>
            <person name="Zhan B."/>
            <person name="Aroian R.V."/>
            <person name="Pafco B."/>
            <person name="Schwarz E.M."/>
        </authorList>
    </citation>
    <scope>NUCLEOTIDE SEQUENCE [LARGE SCALE GENOMIC DNA]</scope>
    <source>
        <strain evidence="10 11">Aroian</strain>
        <tissue evidence="10">Whole animal</tissue>
    </source>
</reference>
<gene>
    <name evidence="10" type="primary">Necator_chrI.g3972</name>
    <name evidence="10" type="ORF">RB195_007843</name>
</gene>
<dbReference type="PANTHER" id="PTHR11469:SF1">
    <property type="entry name" value="GLUCOSE-6-PHOSPHATE ISOMERASE"/>
    <property type="match status" value="1"/>
</dbReference>
<dbReference type="PRINTS" id="PR00662">
    <property type="entry name" value="G6PISOMERASE"/>
</dbReference>
<keyword evidence="5 9" id="KW-0312">Gluconeogenesis</keyword>
<keyword evidence="11" id="KW-1185">Reference proteome</keyword>
<dbReference type="SUPFAM" id="SSF53697">
    <property type="entry name" value="SIS domain"/>
    <property type="match status" value="1"/>
</dbReference>
<dbReference type="PANTHER" id="PTHR11469">
    <property type="entry name" value="GLUCOSE-6-PHOSPHATE ISOMERASE"/>
    <property type="match status" value="1"/>
</dbReference>
<dbReference type="InterPro" id="IPR023096">
    <property type="entry name" value="G6P_Isomerase_C"/>
</dbReference>
<dbReference type="InterPro" id="IPR018189">
    <property type="entry name" value="Phosphoglucose_isomerase_CS"/>
</dbReference>
<evidence type="ECO:0000256" key="5">
    <source>
        <dbReference type="ARBA" id="ARBA00022432"/>
    </source>
</evidence>
<dbReference type="CDD" id="cd05015">
    <property type="entry name" value="SIS_PGI_1"/>
    <property type="match status" value="1"/>
</dbReference>
<comment type="caution">
    <text evidence="10">The sequence shown here is derived from an EMBL/GenBank/DDBJ whole genome shotgun (WGS) entry which is preliminary data.</text>
</comment>
<dbReference type="InterPro" id="IPR035476">
    <property type="entry name" value="SIS_PGI_1"/>
</dbReference>
<evidence type="ECO:0000313" key="11">
    <source>
        <dbReference type="Proteomes" id="UP001303046"/>
    </source>
</evidence>
<evidence type="ECO:0000256" key="6">
    <source>
        <dbReference type="ARBA" id="ARBA00023152"/>
    </source>
</evidence>
<keyword evidence="6 9" id="KW-0324">Glycolysis</keyword>
<dbReference type="NCBIfam" id="NF001211">
    <property type="entry name" value="PRK00179.1"/>
    <property type="match status" value="1"/>
</dbReference>
<name>A0ABR1BZ64_NECAM</name>
<dbReference type="PROSITE" id="PS00765">
    <property type="entry name" value="P_GLUCOSE_ISOMERASE_1"/>
    <property type="match status" value="1"/>
</dbReference>
<organism evidence="10 11">
    <name type="scientific">Necator americanus</name>
    <name type="common">Human hookworm</name>
    <dbReference type="NCBI Taxonomy" id="51031"/>
    <lineage>
        <taxon>Eukaryota</taxon>
        <taxon>Metazoa</taxon>
        <taxon>Ecdysozoa</taxon>
        <taxon>Nematoda</taxon>
        <taxon>Chromadorea</taxon>
        <taxon>Rhabditida</taxon>
        <taxon>Rhabditina</taxon>
        <taxon>Rhabditomorpha</taxon>
        <taxon>Strongyloidea</taxon>
        <taxon>Ancylostomatidae</taxon>
        <taxon>Bunostominae</taxon>
        <taxon>Necator</taxon>
    </lineage>
</organism>
<evidence type="ECO:0000256" key="9">
    <source>
        <dbReference type="RuleBase" id="RU000612"/>
    </source>
</evidence>
<dbReference type="HAMAP" id="MF_00473">
    <property type="entry name" value="G6P_isomerase"/>
    <property type="match status" value="1"/>
</dbReference>
<evidence type="ECO:0000256" key="8">
    <source>
        <dbReference type="ARBA" id="ARBA00029321"/>
    </source>
</evidence>
<dbReference type="Pfam" id="PF00342">
    <property type="entry name" value="PGI"/>
    <property type="match status" value="1"/>
</dbReference>
<dbReference type="InterPro" id="IPR046348">
    <property type="entry name" value="SIS_dom_sf"/>
</dbReference>
<dbReference type="EMBL" id="JAVFWL010000001">
    <property type="protein sequence ID" value="KAK6731617.1"/>
    <property type="molecule type" value="Genomic_DNA"/>
</dbReference>
<sequence>MRGCYRLNSTEDDDDDDECYAMKDEEARKMQPSPLSMVVADIIEFFNVSWNNIHSHYNCGGMSLCRDAKFQDLKMFVDCHEKEQLNIYEQLLNDPERFNKYTRMIDTPDGTVLFDFSKHRISDTTFEKLMELAKSRNVEMMREAMFSGERINFTENRAVLHIALRNRSNTPITVDGKDVMPDVNRVLAHMKDFCEQIISGTWTGYTGEKITDVVNIGIGGSDLGPLMVCEALRHYQIGPNVHFVSNVDGTHIAEVTKKLKPENTLFIIASKTFTTQETITNAETAKEWFLKKAGNASAVAKHFVALSTNVPKATQFGIDPSNMFEFWDWVGGRYSLWSAIGLSIAVHVGFDNFQKLLEGAHAADLHFTSQPLDQNVPVIMAMLGVLYSNIYGAETHALLPYDQYLHRFAAYFQQGDMESNGKFVTRDGNRVDYSTGPIVWGEPGTNGQHAFYQLIHQGTRLIPCDFIAPAKTLNPVRNGLHHQILLANFLAQTEALMKGKSREEAEAELKAANTPAENIDRILPHKVFEGNRPTTSIVLPVVSPFTLGLLIALYEHKIFVQGVVWDINSYDQWGVELGKQLAKVIQPELAASGPVTSHDVSTNGLINFIKSL</sequence>
<evidence type="ECO:0000313" key="10">
    <source>
        <dbReference type="EMBL" id="KAK6731617.1"/>
    </source>
</evidence>
<proteinExistence type="inferred from homology"/>
<keyword evidence="7 9" id="KW-0413">Isomerase</keyword>
<dbReference type="Proteomes" id="UP001303046">
    <property type="component" value="Unassembled WGS sequence"/>
</dbReference>
<evidence type="ECO:0000256" key="3">
    <source>
        <dbReference type="ARBA" id="ARBA00011952"/>
    </source>
</evidence>
<dbReference type="Gene3D" id="1.10.1390.10">
    <property type="match status" value="1"/>
</dbReference>
<dbReference type="PROSITE" id="PS51463">
    <property type="entry name" value="P_GLUCOSE_ISOMERASE_3"/>
    <property type="match status" value="1"/>
</dbReference>
<dbReference type="InterPro" id="IPR001672">
    <property type="entry name" value="G6P_Isomerase"/>
</dbReference>
<dbReference type="InterPro" id="IPR035482">
    <property type="entry name" value="SIS_PGI_2"/>
</dbReference>
<dbReference type="CDD" id="cd05016">
    <property type="entry name" value="SIS_PGI_2"/>
    <property type="match status" value="1"/>
</dbReference>
<dbReference type="PROSITE" id="PS00174">
    <property type="entry name" value="P_GLUCOSE_ISOMERASE_2"/>
    <property type="match status" value="1"/>
</dbReference>
<accession>A0ABR1BZ64</accession>
<dbReference type="Gene3D" id="3.40.50.10490">
    <property type="entry name" value="Glucose-6-phosphate isomerase like protein, domain 1"/>
    <property type="match status" value="2"/>
</dbReference>
<evidence type="ECO:0000256" key="2">
    <source>
        <dbReference type="ARBA" id="ARBA00006604"/>
    </source>
</evidence>